<dbReference type="PANTHER" id="PTHR11757">
    <property type="entry name" value="PROTEASE FAMILY S9A OLIGOPEPTIDASE"/>
    <property type="match status" value="1"/>
</dbReference>
<comment type="similarity">
    <text evidence="1">Belongs to the peptidase S9A family.</text>
</comment>
<evidence type="ECO:0000313" key="2">
    <source>
        <dbReference type="EMBL" id="KNE71765.1"/>
    </source>
</evidence>
<dbReference type="SUPFAM" id="SSF50993">
    <property type="entry name" value="Peptidase/esterase 'gauge' domain"/>
    <property type="match status" value="1"/>
</dbReference>
<dbReference type="PANTHER" id="PTHR11757:SF19">
    <property type="entry name" value="PROLYL ENDOPEPTIDASE-LIKE"/>
    <property type="match status" value="1"/>
</dbReference>
<name>A0A0L0TAN6_ALLM3</name>
<dbReference type="AlphaFoldDB" id="A0A0L0TAN6"/>
<reference evidence="3" key="2">
    <citation type="submission" date="2009-11" db="EMBL/GenBank/DDBJ databases">
        <title>The Genome Sequence of Allomyces macrogynus strain ATCC 38327.</title>
        <authorList>
            <consortium name="The Broad Institute Genome Sequencing Platform"/>
            <person name="Russ C."/>
            <person name="Cuomo C."/>
            <person name="Shea T."/>
            <person name="Young S.K."/>
            <person name="Zeng Q."/>
            <person name="Koehrsen M."/>
            <person name="Haas B."/>
            <person name="Borodovsky M."/>
            <person name="Guigo R."/>
            <person name="Alvarado L."/>
            <person name="Berlin A."/>
            <person name="Borenstein D."/>
            <person name="Chen Z."/>
            <person name="Engels R."/>
            <person name="Freedman E."/>
            <person name="Gellesch M."/>
            <person name="Goldberg J."/>
            <person name="Griggs A."/>
            <person name="Gujja S."/>
            <person name="Heiman D."/>
            <person name="Hepburn T."/>
            <person name="Howarth C."/>
            <person name="Jen D."/>
            <person name="Larson L."/>
            <person name="Lewis B."/>
            <person name="Mehta T."/>
            <person name="Park D."/>
            <person name="Pearson M."/>
            <person name="Roberts A."/>
            <person name="Saif S."/>
            <person name="Shenoy N."/>
            <person name="Sisk P."/>
            <person name="Stolte C."/>
            <person name="Sykes S."/>
            <person name="Walk T."/>
            <person name="White J."/>
            <person name="Yandava C."/>
            <person name="Burger G."/>
            <person name="Gray M.W."/>
            <person name="Holland P.W.H."/>
            <person name="King N."/>
            <person name="Lang F.B.F."/>
            <person name="Roger A.J."/>
            <person name="Ruiz-Trillo I."/>
            <person name="Lander E."/>
            <person name="Nusbaum C."/>
        </authorList>
    </citation>
    <scope>NUCLEOTIDE SEQUENCE [LARGE SCALE GENOMIC DNA]</scope>
    <source>
        <strain evidence="3">ATCC 38327</strain>
    </source>
</reference>
<sequence>MNGSRLDLHHCLLLPDRLHDCWENFEFSHDGKWGFYLALDSTERAFQVRRHRLGDTNPAAHDQALYQEDDDMYFLTLTKTCNSQFVLVHAGAQITSETWALDLNEVATATVWVPADDDDEGSEEAITGDTEWVEKMVMTSGLAVPWRLFPRHEGVQYTVEAHEQKSR</sequence>
<evidence type="ECO:0000256" key="1">
    <source>
        <dbReference type="ARBA" id="ARBA00005228"/>
    </source>
</evidence>
<dbReference type="InterPro" id="IPR051543">
    <property type="entry name" value="Serine_Peptidase_S9A"/>
</dbReference>
<organism evidence="2 3">
    <name type="scientific">Allomyces macrogynus (strain ATCC 38327)</name>
    <name type="common">Allomyces javanicus var. macrogynus</name>
    <dbReference type="NCBI Taxonomy" id="578462"/>
    <lineage>
        <taxon>Eukaryota</taxon>
        <taxon>Fungi</taxon>
        <taxon>Fungi incertae sedis</taxon>
        <taxon>Blastocladiomycota</taxon>
        <taxon>Blastocladiomycetes</taxon>
        <taxon>Blastocladiales</taxon>
        <taxon>Blastocladiaceae</taxon>
        <taxon>Allomyces</taxon>
    </lineage>
</organism>
<proteinExistence type="inferred from homology"/>
<keyword evidence="3" id="KW-1185">Reference proteome</keyword>
<gene>
    <name evidence="2" type="ORF">AMAG_16069</name>
</gene>
<dbReference type="VEuPathDB" id="FungiDB:AMAG_16069"/>
<dbReference type="Gene3D" id="2.130.10.120">
    <property type="entry name" value="Prolyl oligopeptidase, N-terminal domain"/>
    <property type="match status" value="1"/>
</dbReference>
<dbReference type="EMBL" id="GG745374">
    <property type="protein sequence ID" value="KNE71765.1"/>
    <property type="molecule type" value="Genomic_DNA"/>
</dbReference>
<accession>A0A0L0TAN6</accession>
<dbReference type="Proteomes" id="UP000054350">
    <property type="component" value="Unassembled WGS sequence"/>
</dbReference>
<evidence type="ECO:0000313" key="3">
    <source>
        <dbReference type="Proteomes" id="UP000054350"/>
    </source>
</evidence>
<protein>
    <submittedName>
        <fullName evidence="2">Uncharacterized protein</fullName>
    </submittedName>
</protein>
<dbReference type="OrthoDB" id="248387at2759"/>
<reference evidence="2 3" key="1">
    <citation type="submission" date="2009-11" db="EMBL/GenBank/DDBJ databases">
        <title>Annotation of Allomyces macrogynus ATCC 38327.</title>
        <authorList>
            <consortium name="The Broad Institute Genome Sequencing Platform"/>
            <person name="Russ C."/>
            <person name="Cuomo C."/>
            <person name="Burger G."/>
            <person name="Gray M.W."/>
            <person name="Holland P.W.H."/>
            <person name="King N."/>
            <person name="Lang F.B.F."/>
            <person name="Roger A.J."/>
            <person name="Ruiz-Trillo I."/>
            <person name="Young S.K."/>
            <person name="Zeng Q."/>
            <person name="Gargeya S."/>
            <person name="Fitzgerald M."/>
            <person name="Haas B."/>
            <person name="Abouelleil A."/>
            <person name="Alvarado L."/>
            <person name="Arachchi H.M."/>
            <person name="Berlin A."/>
            <person name="Chapman S.B."/>
            <person name="Gearin G."/>
            <person name="Goldberg J."/>
            <person name="Griggs A."/>
            <person name="Gujja S."/>
            <person name="Hansen M."/>
            <person name="Heiman D."/>
            <person name="Howarth C."/>
            <person name="Larimer J."/>
            <person name="Lui A."/>
            <person name="MacDonald P.J.P."/>
            <person name="McCowen C."/>
            <person name="Montmayeur A."/>
            <person name="Murphy C."/>
            <person name="Neiman D."/>
            <person name="Pearson M."/>
            <person name="Priest M."/>
            <person name="Roberts A."/>
            <person name="Saif S."/>
            <person name="Shea T."/>
            <person name="Sisk P."/>
            <person name="Stolte C."/>
            <person name="Sykes S."/>
            <person name="Wortman J."/>
            <person name="Nusbaum C."/>
            <person name="Birren B."/>
        </authorList>
    </citation>
    <scope>NUCLEOTIDE SEQUENCE [LARGE SCALE GENOMIC DNA]</scope>
    <source>
        <strain evidence="2 3">ATCC 38327</strain>
    </source>
</reference>